<accession>A0ABY9NID2</accession>
<keyword evidence="4" id="KW-1185">Reference proteome</keyword>
<dbReference type="EMBL" id="CP133164">
    <property type="protein sequence ID" value="WMN18256.1"/>
    <property type="molecule type" value="Genomic_DNA"/>
</dbReference>
<evidence type="ECO:0000313" key="3">
    <source>
        <dbReference type="EMBL" id="WMN18256.1"/>
    </source>
</evidence>
<proteinExistence type="predicted"/>
<feature type="coiled-coil region" evidence="1">
    <location>
        <begin position="51"/>
        <end position="78"/>
    </location>
</feature>
<sequence>MSRWSWWDRVRYTDLRALASDSPGDWPGAFRALLAILLLLAVLLAGRGFYLAAGLERVEQLRHKEARLKEQVAGKVREGAGLEAYRQQLLLMQGEFQRWLQLFPASAEAPGLLEDISRVGLDVGLDFEEIRPQPEQPWQFLVQLPIQLTVTGAYHDLAIFVGGLAALPRVLTVHDIRIAPLDAADPVRLRMRLEARAYKYSGPQASS</sequence>
<keyword evidence="2" id="KW-1133">Transmembrane helix</keyword>
<reference evidence="3 4" key="1">
    <citation type="journal article" date="2023" name="Access Microbiol">
        <title>The genome of a steinernematid-associated Pseudomonas piscis bacterium encodes the biosynthesis of insect toxins.</title>
        <authorList>
            <person name="Awori R.M."/>
            <person name="Hendre P."/>
            <person name="Amugune N.O."/>
        </authorList>
    </citation>
    <scope>NUCLEOTIDE SEQUENCE [LARGE SCALE GENOMIC DNA]</scope>
    <source>
        <strain evidence="3 4">75</strain>
    </source>
</reference>
<dbReference type="PANTHER" id="PTHR39555">
    <property type="entry name" value="FIMBRIAL ASSEMBLY PROTEIN PILO-LIKE PROTEIN-RELATED"/>
    <property type="match status" value="1"/>
</dbReference>
<keyword evidence="2" id="KW-0472">Membrane</keyword>
<dbReference type="PANTHER" id="PTHR39555:SF1">
    <property type="entry name" value="TYPE IV PILUS INNER MEMBRANE COMPONENT PILO"/>
    <property type="match status" value="1"/>
</dbReference>
<organism evidence="3 4">
    <name type="scientific">Pseudomonas piscis</name>
    <dbReference type="NCBI Taxonomy" id="2614538"/>
    <lineage>
        <taxon>Bacteria</taxon>
        <taxon>Pseudomonadati</taxon>
        <taxon>Pseudomonadota</taxon>
        <taxon>Gammaproteobacteria</taxon>
        <taxon>Pseudomonadales</taxon>
        <taxon>Pseudomonadaceae</taxon>
        <taxon>Pseudomonas</taxon>
    </lineage>
</organism>
<dbReference type="InterPro" id="IPR007445">
    <property type="entry name" value="PilO"/>
</dbReference>
<dbReference type="Proteomes" id="UP001237292">
    <property type="component" value="Chromosome"/>
</dbReference>
<keyword evidence="2" id="KW-0812">Transmembrane</keyword>
<name>A0ABY9NID2_9PSED</name>
<evidence type="ECO:0000256" key="1">
    <source>
        <dbReference type="SAM" id="Coils"/>
    </source>
</evidence>
<dbReference type="InterPro" id="IPR014717">
    <property type="entry name" value="Transl_elong_EF1B/ribsomal_bS6"/>
</dbReference>
<evidence type="ECO:0000256" key="2">
    <source>
        <dbReference type="SAM" id="Phobius"/>
    </source>
</evidence>
<feature type="transmembrane region" description="Helical" evidence="2">
    <location>
        <begin position="32"/>
        <end position="53"/>
    </location>
</feature>
<dbReference type="Gene3D" id="3.30.70.60">
    <property type="match status" value="1"/>
</dbReference>
<dbReference type="PIRSF" id="PIRSF016482">
    <property type="entry name" value="PilO"/>
    <property type="match status" value="1"/>
</dbReference>
<protein>
    <submittedName>
        <fullName evidence="3">Type 4a pilus biogenesis protein PilO</fullName>
    </submittedName>
</protein>
<dbReference type="RefSeq" id="WP_085595650.1">
    <property type="nucleotide sequence ID" value="NZ_CP133164.1"/>
</dbReference>
<keyword evidence="1" id="KW-0175">Coiled coil</keyword>
<evidence type="ECO:0000313" key="4">
    <source>
        <dbReference type="Proteomes" id="UP001237292"/>
    </source>
</evidence>
<gene>
    <name evidence="3" type="ORF">QL104_02280</name>
</gene>
<dbReference type="Pfam" id="PF04350">
    <property type="entry name" value="PilO"/>
    <property type="match status" value="1"/>
</dbReference>